<dbReference type="GO" id="GO:0016020">
    <property type="term" value="C:membrane"/>
    <property type="evidence" value="ECO:0007669"/>
    <property type="project" value="UniProtKB-SubCell"/>
</dbReference>
<dbReference type="Proteomes" id="UP000038045">
    <property type="component" value="Unplaced"/>
</dbReference>
<dbReference type="PANTHER" id="PTHR46671">
    <property type="entry name" value="PROTEIN CBG11221"/>
    <property type="match status" value="1"/>
</dbReference>
<evidence type="ECO:0000256" key="4">
    <source>
        <dbReference type="ARBA" id="ARBA00023136"/>
    </source>
</evidence>
<comment type="subcellular location">
    <subcellularLocation>
        <location evidence="1">Membrane</location>
        <topology evidence="1">Single-pass type II membrane protein</topology>
    </subcellularLocation>
</comment>
<dbReference type="GO" id="GO:0016757">
    <property type="term" value="F:glycosyltransferase activity"/>
    <property type="evidence" value="ECO:0007669"/>
    <property type="project" value="UniProtKB-KW"/>
</dbReference>
<reference evidence="7" key="1">
    <citation type="submission" date="2017-02" db="UniProtKB">
        <authorList>
            <consortium name="WormBaseParasite"/>
        </authorList>
    </citation>
    <scope>IDENTIFICATION</scope>
</reference>
<dbReference type="PANTHER" id="PTHR46671:SF7">
    <property type="entry name" value="CORE-2_I-BRANCHING ENZYME"/>
    <property type="match status" value="1"/>
</dbReference>
<keyword evidence="4" id="KW-0472">Membrane</keyword>
<organism evidence="6 7">
    <name type="scientific">Parastrongyloides trichosuri</name>
    <name type="common">Possum-specific nematode worm</name>
    <dbReference type="NCBI Taxonomy" id="131310"/>
    <lineage>
        <taxon>Eukaryota</taxon>
        <taxon>Metazoa</taxon>
        <taxon>Ecdysozoa</taxon>
        <taxon>Nematoda</taxon>
        <taxon>Chromadorea</taxon>
        <taxon>Rhabditida</taxon>
        <taxon>Tylenchina</taxon>
        <taxon>Panagrolaimomorpha</taxon>
        <taxon>Strongyloidoidea</taxon>
        <taxon>Strongyloididae</taxon>
        <taxon>Parastrongyloides</taxon>
    </lineage>
</organism>
<evidence type="ECO:0000256" key="1">
    <source>
        <dbReference type="ARBA" id="ARBA00004606"/>
    </source>
</evidence>
<keyword evidence="6" id="KW-1185">Reference proteome</keyword>
<protein>
    <submittedName>
        <fullName evidence="7">Uncharacterized protein</fullName>
    </submittedName>
</protein>
<evidence type="ECO:0000256" key="5">
    <source>
        <dbReference type="ARBA" id="ARBA00023180"/>
    </source>
</evidence>
<proteinExistence type="predicted"/>
<keyword evidence="5" id="KW-0325">Glycoprotein</keyword>
<evidence type="ECO:0000256" key="3">
    <source>
        <dbReference type="ARBA" id="ARBA00022679"/>
    </source>
</evidence>
<evidence type="ECO:0000313" key="6">
    <source>
        <dbReference type="Proteomes" id="UP000038045"/>
    </source>
</evidence>
<dbReference type="WBParaSite" id="PTRK_0001747800.3">
    <property type="protein sequence ID" value="PTRK_0001747800.3"/>
    <property type="gene ID" value="PTRK_0001747800"/>
</dbReference>
<name>A0A0N5A6C4_PARTI</name>
<dbReference type="InterPro" id="IPR003406">
    <property type="entry name" value="Glyco_trans_14"/>
</dbReference>
<dbReference type="AlphaFoldDB" id="A0A0N5A6C4"/>
<evidence type="ECO:0000313" key="7">
    <source>
        <dbReference type="WBParaSite" id="PTRK_0001747800.3"/>
    </source>
</evidence>
<keyword evidence="2" id="KW-0328">Glycosyltransferase</keyword>
<dbReference type="STRING" id="131310.A0A0N5A6C4"/>
<keyword evidence="3" id="KW-0808">Transferase</keyword>
<sequence>MKYSLKLGKGIPQFWKPPLIRDLDCNKILNNNKKYINEVIKKRFKYSFVSPSFPVTCEDIKMRGYYPEVPQSNEEAEFPLAFAINIFHDYLKIEQYFLLMYAPQNHFCYAIDKKAKKEFKDKIYNLKKCFPNIYIVEKELPMDHSGVNGNWYNYECMKLLNGTNYKYLFIMEVLIWTLVNNISNLQRKVLGDERLNNQVIMNTKLEIQKGFLESAFPRETIDYIVNKLNITTLLNVLNSGLKFCDEIFWPSIMTSPQLQIPGWQHYKCSKNTKFSYYYYTRRSIYTSYRNCPTKKIRNGVCILGIETIHELKKCPQFFGNKFFSEFDAGGTACWSEYIYQKKFFSYFTGIDKAFYQKSPLLKYQIYKKNITNLNKVCDLALL</sequence>
<evidence type="ECO:0000256" key="2">
    <source>
        <dbReference type="ARBA" id="ARBA00022676"/>
    </source>
</evidence>
<dbReference type="Pfam" id="PF02485">
    <property type="entry name" value="Branch"/>
    <property type="match status" value="1"/>
</dbReference>
<accession>A0A0N5A6C4</accession>